<organism evidence="1 2">
    <name type="scientific">Lepidopterella palustris CBS 459.81</name>
    <dbReference type="NCBI Taxonomy" id="1314670"/>
    <lineage>
        <taxon>Eukaryota</taxon>
        <taxon>Fungi</taxon>
        <taxon>Dikarya</taxon>
        <taxon>Ascomycota</taxon>
        <taxon>Pezizomycotina</taxon>
        <taxon>Dothideomycetes</taxon>
        <taxon>Pleosporomycetidae</taxon>
        <taxon>Mytilinidiales</taxon>
        <taxon>Argynnaceae</taxon>
        <taxon>Lepidopterella</taxon>
    </lineage>
</organism>
<protein>
    <submittedName>
        <fullName evidence="1">Uncharacterized protein</fullName>
    </submittedName>
</protein>
<dbReference type="Proteomes" id="UP000250266">
    <property type="component" value="Unassembled WGS sequence"/>
</dbReference>
<sequence>MPATAPCSNEPHREGCFGFCAGALILGTGLISCGAVPMDSLFVYVGAVVLRRLEVFIVAWRDGCGAVLSVGRRGLEGFKD</sequence>
<evidence type="ECO:0000313" key="2">
    <source>
        <dbReference type="Proteomes" id="UP000250266"/>
    </source>
</evidence>
<evidence type="ECO:0000313" key="1">
    <source>
        <dbReference type="EMBL" id="OCK86382.1"/>
    </source>
</evidence>
<proteinExistence type="predicted"/>
<name>A0A8E2ELR7_9PEZI</name>
<dbReference type="EMBL" id="KV744805">
    <property type="protein sequence ID" value="OCK86382.1"/>
    <property type="molecule type" value="Genomic_DNA"/>
</dbReference>
<accession>A0A8E2ELR7</accession>
<reference evidence="1 2" key="1">
    <citation type="journal article" date="2016" name="Nat. Commun.">
        <title>Ectomycorrhizal ecology is imprinted in the genome of the dominant symbiotic fungus Cenococcum geophilum.</title>
        <authorList>
            <consortium name="DOE Joint Genome Institute"/>
            <person name="Peter M."/>
            <person name="Kohler A."/>
            <person name="Ohm R.A."/>
            <person name="Kuo A."/>
            <person name="Krutzmann J."/>
            <person name="Morin E."/>
            <person name="Arend M."/>
            <person name="Barry K.W."/>
            <person name="Binder M."/>
            <person name="Choi C."/>
            <person name="Clum A."/>
            <person name="Copeland A."/>
            <person name="Grisel N."/>
            <person name="Haridas S."/>
            <person name="Kipfer T."/>
            <person name="LaButti K."/>
            <person name="Lindquist E."/>
            <person name="Lipzen A."/>
            <person name="Maire R."/>
            <person name="Meier B."/>
            <person name="Mihaltcheva S."/>
            <person name="Molinier V."/>
            <person name="Murat C."/>
            <person name="Poggeler S."/>
            <person name="Quandt C.A."/>
            <person name="Sperisen C."/>
            <person name="Tritt A."/>
            <person name="Tisserant E."/>
            <person name="Crous P.W."/>
            <person name="Henrissat B."/>
            <person name="Nehls U."/>
            <person name="Egli S."/>
            <person name="Spatafora J.W."/>
            <person name="Grigoriev I.V."/>
            <person name="Martin F.M."/>
        </authorList>
    </citation>
    <scope>NUCLEOTIDE SEQUENCE [LARGE SCALE GENOMIC DNA]</scope>
    <source>
        <strain evidence="1 2">CBS 459.81</strain>
    </source>
</reference>
<keyword evidence="2" id="KW-1185">Reference proteome</keyword>
<gene>
    <name evidence="1" type="ORF">K432DRAFT_225</name>
</gene>
<dbReference type="AlphaFoldDB" id="A0A8E2ELR7"/>